<name>A0A2S4RXN4_CITAM</name>
<evidence type="ECO:0000256" key="1">
    <source>
        <dbReference type="ARBA" id="ARBA00044755"/>
    </source>
</evidence>
<comment type="similarity">
    <text evidence="1">Belongs to the bactofilin family.</text>
</comment>
<feature type="transmembrane region" description="Helical" evidence="2">
    <location>
        <begin position="37"/>
        <end position="54"/>
    </location>
</feature>
<feature type="transmembrane region" description="Helical" evidence="2">
    <location>
        <begin position="12"/>
        <end position="31"/>
    </location>
</feature>
<evidence type="ECO:0008006" key="5">
    <source>
        <dbReference type="Google" id="ProtNLM"/>
    </source>
</evidence>
<dbReference type="Pfam" id="PF04519">
    <property type="entry name" value="Bactofilin"/>
    <property type="match status" value="1"/>
</dbReference>
<gene>
    <name evidence="3" type="ORF">C3430_13955</name>
</gene>
<dbReference type="PANTHER" id="PTHR35024">
    <property type="entry name" value="HYPOTHETICAL CYTOSOLIC PROTEIN"/>
    <property type="match status" value="1"/>
</dbReference>
<evidence type="ECO:0000313" key="3">
    <source>
        <dbReference type="EMBL" id="POU65286.1"/>
    </source>
</evidence>
<keyword evidence="2" id="KW-0472">Membrane</keyword>
<sequence length="221" mass="24342">MFQRYTYLCSINYIWINTGCLLWLSALIARFLYLHNMSVVLGSCAFCAFAIYSLQEITNMFGKKTDPSPMPPTTESHEMPFPIIGKTETKANTVISSDTTFEGNIVTTGMVSIHGILHGNVDAEDGIISVLQGGEIHGDVNCKNLNIDGQIIGQCQAESIEIYANGNITGSIIYEKLSVKKGGALNGHAQHMAQDTHRENVITFHAEMTSEPKFENEEFSI</sequence>
<reference evidence="3 4" key="1">
    <citation type="submission" date="2018-01" db="EMBL/GenBank/DDBJ databases">
        <title>Complete genome sequences of 14 Citrobacter spp. isolated from plant in Canada.</title>
        <authorList>
            <person name="Bhandare S.G."/>
            <person name="Colavecchio A."/>
            <person name="Jeukens J."/>
            <person name="Emond-Rheault J.-G."/>
            <person name="Freschi L."/>
            <person name="Hamel J."/>
            <person name="Kukavica-Ibrulj I."/>
            <person name="Levesque R."/>
            <person name="Goodridge L."/>
        </authorList>
    </citation>
    <scope>NUCLEOTIDE SEQUENCE [LARGE SCALE GENOMIC DNA]</scope>
    <source>
        <strain evidence="3 4">S1285</strain>
    </source>
</reference>
<dbReference type="PANTHER" id="PTHR35024:SF4">
    <property type="entry name" value="POLYMER-FORMING CYTOSKELETAL PROTEIN"/>
    <property type="match status" value="1"/>
</dbReference>
<accession>A0A2S4RXN4</accession>
<dbReference type="OrthoDB" id="5593698at2"/>
<evidence type="ECO:0000313" key="4">
    <source>
        <dbReference type="Proteomes" id="UP000237003"/>
    </source>
</evidence>
<proteinExistence type="inferred from homology"/>
<keyword evidence="2" id="KW-1133">Transmembrane helix</keyword>
<dbReference type="InterPro" id="IPR007607">
    <property type="entry name" value="BacA/B"/>
</dbReference>
<organism evidence="3 4">
    <name type="scientific">Citrobacter amalonaticus</name>
    <dbReference type="NCBI Taxonomy" id="35703"/>
    <lineage>
        <taxon>Bacteria</taxon>
        <taxon>Pseudomonadati</taxon>
        <taxon>Pseudomonadota</taxon>
        <taxon>Gammaproteobacteria</taxon>
        <taxon>Enterobacterales</taxon>
        <taxon>Enterobacteriaceae</taxon>
        <taxon>Citrobacter</taxon>
    </lineage>
</organism>
<keyword evidence="2" id="KW-0812">Transmembrane</keyword>
<dbReference type="Proteomes" id="UP000237003">
    <property type="component" value="Unassembled WGS sequence"/>
</dbReference>
<evidence type="ECO:0000256" key="2">
    <source>
        <dbReference type="SAM" id="Phobius"/>
    </source>
</evidence>
<dbReference type="AlphaFoldDB" id="A0A2S4RXN4"/>
<dbReference type="EMBL" id="PQLX01000004">
    <property type="protein sequence ID" value="POU65286.1"/>
    <property type="molecule type" value="Genomic_DNA"/>
</dbReference>
<comment type="caution">
    <text evidence="3">The sequence shown here is derived from an EMBL/GenBank/DDBJ whole genome shotgun (WGS) entry which is preliminary data.</text>
</comment>
<protein>
    <recommendedName>
        <fullName evidence="5">Polymer-forming cytoskeletal protein</fullName>
    </recommendedName>
</protein>